<dbReference type="InterPro" id="IPR003961">
    <property type="entry name" value="FN3_dom"/>
</dbReference>
<feature type="region of interest" description="Disordered" evidence="1">
    <location>
        <begin position="24"/>
        <end position="74"/>
    </location>
</feature>
<dbReference type="CDD" id="cd00063">
    <property type="entry name" value="FN3"/>
    <property type="match status" value="1"/>
</dbReference>
<dbReference type="PROSITE" id="PS50853">
    <property type="entry name" value="FN3"/>
    <property type="match status" value="1"/>
</dbReference>
<comment type="caution">
    <text evidence="4">The sequence shown here is derived from an EMBL/GenBank/DDBJ whole genome shotgun (WGS) entry which is preliminary data.</text>
</comment>
<evidence type="ECO:0000259" key="3">
    <source>
        <dbReference type="PROSITE" id="PS50853"/>
    </source>
</evidence>
<dbReference type="PROSITE" id="PS51257">
    <property type="entry name" value="PROKAR_LIPOPROTEIN"/>
    <property type="match status" value="1"/>
</dbReference>
<evidence type="ECO:0000313" key="5">
    <source>
        <dbReference type="Proteomes" id="UP000004931"/>
    </source>
</evidence>
<keyword evidence="2" id="KW-0732">Signal</keyword>
<evidence type="ECO:0000256" key="2">
    <source>
        <dbReference type="SAM" id="SignalP"/>
    </source>
</evidence>
<dbReference type="AlphaFoldDB" id="A0YGF6"/>
<name>A0YGF6_9GAMM</name>
<sequence>MDSFLKLIATLLVSSTLIACGGGGGGSGGGGSSTSSSGSSNSTPVTSETTKALESNAPASNQLPPLDPPVIDTPPDKTVDITLSWVAPTTRENGDALLFSEIDGYEIYYFKDGTSEDNDQLVSITDPNTVDTTISNLTAGTYYFAIATLDSEGLYSDTSDYVELVID</sequence>
<dbReference type="STRING" id="247633.GP2143_01090"/>
<dbReference type="eggNOG" id="COG2063">
    <property type="taxonomic scope" value="Bacteria"/>
</dbReference>
<organism evidence="4 5">
    <name type="scientific">marine gamma proteobacterium HTCC2143</name>
    <dbReference type="NCBI Taxonomy" id="247633"/>
    <lineage>
        <taxon>Bacteria</taxon>
        <taxon>Pseudomonadati</taxon>
        <taxon>Pseudomonadota</taxon>
        <taxon>Gammaproteobacteria</taxon>
        <taxon>Cellvibrionales</taxon>
        <taxon>Spongiibacteraceae</taxon>
        <taxon>BD1-7 clade</taxon>
    </lineage>
</organism>
<evidence type="ECO:0000313" key="4">
    <source>
        <dbReference type="EMBL" id="EAW29997.1"/>
    </source>
</evidence>
<dbReference type="InterPro" id="IPR013783">
    <property type="entry name" value="Ig-like_fold"/>
</dbReference>
<dbReference type="Proteomes" id="UP000004931">
    <property type="component" value="Unassembled WGS sequence"/>
</dbReference>
<proteinExistence type="predicted"/>
<dbReference type="OrthoDB" id="6371755at2"/>
<gene>
    <name evidence="4" type="ORF">GP2143_01090</name>
</gene>
<dbReference type="InterPro" id="IPR036116">
    <property type="entry name" value="FN3_sf"/>
</dbReference>
<dbReference type="SUPFAM" id="SSF49265">
    <property type="entry name" value="Fibronectin type III"/>
    <property type="match status" value="1"/>
</dbReference>
<dbReference type="EMBL" id="AAVT01000011">
    <property type="protein sequence ID" value="EAW29997.1"/>
    <property type="molecule type" value="Genomic_DNA"/>
</dbReference>
<feature type="compositionally biased region" description="Polar residues" evidence="1">
    <location>
        <begin position="41"/>
        <end position="63"/>
    </location>
</feature>
<keyword evidence="5" id="KW-1185">Reference proteome</keyword>
<feature type="domain" description="Fibronectin type-III" evidence="3">
    <location>
        <begin position="64"/>
        <end position="167"/>
    </location>
</feature>
<reference evidence="4 5" key="1">
    <citation type="journal article" date="2010" name="J. Bacteriol.">
        <title>Genome sequence of the oligotrophic marine Gammaproteobacterium HTCC2143, isolated from the Oregon Coast.</title>
        <authorList>
            <person name="Oh H.M."/>
            <person name="Kang I."/>
            <person name="Ferriera S."/>
            <person name="Giovannoni S.J."/>
            <person name="Cho J.C."/>
        </authorList>
    </citation>
    <scope>NUCLEOTIDE SEQUENCE [LARGE SCALE GENOMIC DNA]</scope>
    <source>
        <strain evidence="4 5">HTCC2143</strain>
    </source>
</reference>
<dbReference type="Gene3D" id="2.60.40.10">
    <property type="entry name" value="Immunoglobulins"/>
    <property type="match status" value="1"/>
</dbReference>
<evidence type="ECO:0000256" key="1">
    <source>
        <dbReference type="SAM" id="MobiDB-lite"/>
    </source>
</evidence>
<feature type="chain" id="PRO_5002631152" evidence="2">
    <location>
        <begin position="20"/>
        <end position="167"/>
    </location>
</feature>
<feature type="signal peptide" evidence="2">
    <location>
        <begin position="1"/>
        <end position="19"/>
    </location>
</feature>
<protein>
    <submittedName>
        <fullName evidence="4">Type II secretory pathway, ATPase PulE/Tfp pilus assembly pathway, ATPase PilB</fullName>
    </submittedName>
</protein>
<accession>A0YGF6</accession>